<gene>
    <name evidence="2" type="ORF">METZ01_LOCUS64246</name>
</gene>
<dbReference type="AlphaFoldDB" id="A0A381T5E6"/>
<feature type="domain" description="Amidohydrolase 3" evidence="1">
    <location>
        <begin position="387"/>
        <end position="501"/>
    </location>
</feature>
<dbReference type="PROSITE" id="PS51257">
    <property type="entry name" value="PROKAR_LIPOPROTEIN"/>
    <property type="match status" value="1"/>
</dbReference>
<organism evidence="2">
    <name type="scientific">marine metagenome</name>
    <dbReference type="NCBI Taxonomy" id="408172"/>
    <lineage>
        <taxon>unclassified sequences</taxon>
        <taxon>metagenomes</taxon>
        <taxon>ecological metagenomes</taxon>
    </lineage>
</organism>
<evidence type="ECO:0000259" key="1">
    <source>
        <dbReference type="Pfam" id="PF07969"/>
    </source>
</evidence>
<dbReference type="EMBL" id="UINC01004050">
    <property type="protein sequence ID" value="SVA11392.1"/>
    <property type="molecule type" value="Genomic_DNA"/>
</dbReference>
<dbReference type="GO" id="GO:0016811">
    <property type="term" value="F:hydrolase activity, acting on carbon-nitrogen (but not peptide) bonds, in linear amides"/>
    <property type="evidence" value="ECO:0007669"/>
    <property type="project" value="InterPro"/>
</dbReference>
<dbReference type="PANTHER" id="PTHR11647">
    <property type="entry name" value="HYDRANTOINASE/DIHYDROPYRIMIDINASE FAMILY MEMBER"/>
    <property type="match status" value="1"/>
</dbReference>
<dbReference type="InterPro" id="IPR023100">
    <property type="entry name" value="D-aminoacylase_insert_dom_sf"/>
</dbReference>
<dbReference type="InterPro" id="IPR032466">
    <property type="entry name" value="Metal_Hydrolase"/>
</dbReference>
<dbReference type="InterPro" id="IPR011059">
    <property type="entry name" value="Metal-dep_hydrolase_composite"/>
</dbReference>
<dbReference type="InterPro" id="IPR013108">
    <property type="entry name" value="Amidohydro_3"/>
</dbReference>
<proteinExistence type="predicted"/>
<dbReference type="Gene3D" id="2.30.40.10">
    <property type="entry name" value="Urease, subunit C, domain 1"/>
    <property type="match status" value="2"/>
</dbReference>
<dbReference type="SUPFAM" id="SSF51556">
    <property type="entry name" value="Metallo-dependent hydrolases"/>
    <property type="match status" value="1"/>
</dbReference>
<dbReference type="PANTHER" id="PTHR11647:SF1">
    <property type="entry name" value="COLLAPSIN RESPONSE MEDIATOR PROTEIN"/>
    <property type="match status" value="1"/>
</dbReference>
<dbReference type="CDD" id="cd01297">
    <property type="entry name" value="D-aminoacylase"/>
    <property type="match status" value="1"/>
</dbReference>
<evidence type="ECO:0000313" key="2">
    <source>
        <dbReference type="EMBL" id="SVA11392.1"/>
    </source>
</evidence>
<dbReference type="Gene3D" id="3.30.1490.130">
    <property type="entry name" value="D-aminoacylase. Domain 3"/>
    <property type="match status" value="1"/>
</dbReference>
<reference evidence="2" key="1">
    <citation type="submission" date="2018-05" db="EMBL/GenBank/DDBJ databases">
        <authorList>
            <person name="Lanie J.A."/>
            <person name="Ng W.-L."/>
            <person name="Kazmierczak K.M."/>
            <person name="Andrzejewski T.M."/>
            <person name="Davidsen T.M."/>
            <person name="Wayne K.J."/>
            <person name="Tettelin H."/>
            <person name="Glass J.I."/>
            <person name="Rusch D."/>
            <person name="Podicherti R."/>
            <person name="Tsui H.-C.T."/>
            <person name="Winkler M.E."/>
        </authorList>
    </citation>
    <scope>NUCLEOTIDE SEQUENCE</scope>
</reference>
<dbReference type="SUPFAM" id="SSF51338">
    <property type="entry name" value="Composite domain of metallo-dependent hydrolases"/>
    <property type="match status" value="1"/>
</dbReference>
<name>A0A381T5E6_9ZZZZ</name>
<sequence length="521" mass="57265">MKFLTYLFSLFFISCTGPTYDIIIKNGQISDGTGAKLFPGDIYIKDGKIIQIGQIKRAVAEKILDASGLIVSPGFIDMHTHSERRSLDFPPVENYLQQGVTTMVGGNCGGSPFPIGEFIDKTEKMGIGPNLALLVGHNTVRREVMGTENRLATEKELNQMRALVQSAMDDGAFGMSTGLKYIPGAYSNTEEVIALASIVSKNGGFYATHMREEGIGLLESTEEAINIGRQANLPVQISHHKAVGKSMWGNSTKTLELVNKARSEGIDVTADQYPYTATSTTLKVVFPAWSLSGGRDALKKRLDDPIQRQKIKDDIVWNIVYDRGGGDPASIVVASYPPNTEYNGMNLAEITQENGYDPTPENAAEILMNLVYEGDGSGIYHCLNEDDVQQIMTHPQVMHASDGSTIQFGRAQPHPRNYGTYPKVLGKYVRELGLLSIEEAIRKMSSLPASVLGITDRGKIKKEFWADLVIFDPNTIIDNATWKDPHQYPTGISWVIVNGAISIDHRIWTEKLSGKVLIHTP</sequence>
<accession>A0A381T5E6</accession>
<dbReference type="Gene3D" id="3.20.20.140">
    <property type="entry name" value="Metal-dependent hydrolases"/>
    <property type="match status" value="2"/>
</dbReference>
<feature type="domain" description="Amidohydrolase 3" evidence="1">
    <location>
        <begin position="63"/>
        <end position="241"/>
    </location>
</feature>
<protein>
    <recommendedName>
        <fullName evidence="1">Amidohydrolase 3 domain-containing protein</fullName>
    </recommendedName>
</protein>
<dbReference type="InterPro" id="IPR050378">
    <property type="entry name" value="Metallo-dep_Hydrolases_sf"/>
</dbReference>
<dbReference type="Pfam" id="PF07969">
    <property type="entry name" value="Amidohydro_3"/>
    <property type="match status" value="2"/>
</dbReference>